<sequence>MVTEKTTSKNFIVLTPSCDLAQSKAKDILLGEIESESEGLLSEKIRIVKRGTGTGTAEVLQGAEKDLKALIGNSYSNKYHFLPKYSSLGSGLINFQKLKSVRVRDFETNFDRIASINSNFTKDIIARFSYYYSRQGSPDFNTTEIYNSLLQ</sequence>
<gene>
    <name evidence="1" type="ORF">NCTC11388_00677</name>
</gene>
<organism evidence="1 2">
    <name type="scientific">Sphingobacterium spiritivorum</name>
    <name type="common">Flavobacterium spiritivorum</name>
    <dbReference type="NCBI Taxonomy" id="258"/>
    <lineage>
        <taxon>Bacteria</taxon>
        <taxon>Pseudomonadati</taxon>
        <taxon>Bacteroidota</taxon>
        <taxon>Sphingobacteriia</taxon>
        <taxon>Sphingobacteriales</taxon>
        <taxon>Sphingobacteriaceae</taxon>
        <taxon>Sphingobacterium</taxon>
    </lineage>
</organism>
<dbReference type="RefSeq" id="WP_115169095.1">
    <property type="nucleotide sequence ID" value="NZ_UGYW01000002.1"/>
</dbReference>
<accession>A0A380BHK0</accession>
<protein>
    <submittedName>
        <fullName evidence="1">Uncharacterized protein</fullName>
    </submittedName>
</protein>
<evidence type="ECO:0000313" key="1">
    <source>
        <dbReference type="EMBL" id="SUJ01075.1"/>
    </source>
</evidence>
<proteinExistence type="predicted"/>
<reference evidence="1 2" key="1">
    <citation type="submission" date="2018-06" db="EMBL/GenBank/DDBJ databases">
        <authorList>
            <consortium name="Pathogen Informatics"/>
            <person name="Doyle S."/>
        </authorList>
    </citation>
    <scope>NUCLEOTIDE SEQUENCE [LARGE SCALE GENOMIC DNA]</scope>
    <source>
        <strain evidence="1 2">NCTC11388</strain>
    </source>
</reference>
<evidence type="ECO:0000313" key="2">
    <source>
        <dbReference type="Proteomes" id="UP000254893"/>
    </source>
</evidence>
<name>A0A380BHK0_SPHSI</name>
<dbReference type="EMBL" id="UGYW01000002">
    <property type="protein sequence ID" value="SUJ01075.1"/>
    <property type="molecule type" value="Genomic_DNA"/>
</dbReference>
<dbReference type="Proteomes" id="UP000254893">
    <property type="component" value="Unassembled WGS sequence"/>
</dbReference>
<dbReference type="AlphaFoldDB" id="A0A380BHK0"/>